<dbReference type="PANTHER" id="PTHR30055">
    <property type="entry name" value="HTH-TYPE TRANSCRIPTIONAL REGULATOR RUTR"/>
    <property type="match status" value="1"/>
</dbReference>
<evidence type="ECO:0000313" key="8">
    <source>
        <dbReference type="Proteomes" id="UP001359886"/>
    </source>
</evidence>
<dbReference type="Proteomes" id="UP001359886">
    <property type="component" value="Unassembled WGS sequence"/>
</dbReference>
<keyword evidence="2" id="KW-0805">Transcription regulation</keyword>
<protein>
    <submittedName>
        <fullName evidence="7">TetR family transcriptional regulator C-terminal domain-containing protein</fullName>
    </submittedName>
</protein>
<dbReference type="InterPro" id="IPR036271">
    <property type="entry name" value="Tet_transcr_reg_TetR-rel_C_sf"/>
</dbReference>
<dbReference type="Gene3D" id="1.10.357.10">
    <property type="entry name" value="Tetracycline Repressor, domain 2"/>
    <property type="match status" value="1"/>
</dbReference>
<dbReference type="SUPFAM" id="SSF48498">
    <property type="entry name" value="Tetracyclin repressor-like, C-terminal domain"/>
    <property type="match status" value="1"/>
</dbReference>
<evidence type="ECO:0000256" key="2">
    <source>
        <dbReference type="ARBA" id="ARBA00023015"/>
    </source>
</evidence>
<dbReference type="RefSeq" id="WP_354696482.1">
    <property type="nucleotide sequence ID" value="NZ_JAZHOG010000011.1"/>
</dbReference>
<keyword evidence="8" id="KW-1185">Reference proteome</keyword>
<dbReference type="PROSITE" id="PS50977">
    <property type="entry name" value="HTH_TETR_2"/>
    <property type="match status" value="1"/>
</dbReference>
<dbReference type="AlphaFoldDB" id="A0AAW9RHA1"/>
<reference evidence="7 8" key="1">
    <citation type="submission" date="2024-02" db="EMBL/GenBank/DDBJ databases">
        <title>A novel Wenzhouxiangellaceae bacterium, isolated from coastal sediments.</title>
        <authorList>
            <person name="Du Z.-J."/>
            <person name="Ye Y.-Q."/>
            <person name="Zhang X.-Y."/>
        </authorList>
    </citation>
    <scope>NUCLEOTIDE SEQUENCE [LARGE SCALE GENOMIC DNA]</scope>
    <source>
        <strain evidence="7 8">CH-27</strain>
    </source>
</reference>
<dbReference type="InterPro" id="IPR023772">
    <property type="entry name" value="DNA-bd_HTH_TetR-type_CS"/>
</dbReference>
<keyword evidence="4" id="KW-0804">Transcription</keyword>
<dbReference type="GO" id="GO:0000976">
    <property type="term" value="F:transcription cis-regulatory region binding"/>
    <property type="evidence" value="ECO:0007669"/>
    <property type="project" value="TreeGrafter"/>
</dbReference>
<dbReference type="Pfam" id="PF13977">
    <property type="entry name" value="TetR_C_6"/>
    <property type="match status" value="1"/>
</dbReference>
<dbReference type="GO" id="GO:0003700">
    <property type="term" value="F:DNA-binding transcription factor activity"/>
    <property type="evidence" value="ECO:0007669"/>
    <property type="project" value="TreeGrafter"/>
</dbReference>
<accession>A0AAW9RHA1</accession>
<dbReference type="PANTHER" id="PTHR30055:SF234">
    <property type="entry name" value="HTH-TYPE TRANSCRIPTIONAL REGULATOR BETI"/>
    <property type="match status" value="1"/>
</dbReference>
<dbReference type="Pfam" id="PF00440">
    <property type="entry name" value="TetR_N"/>
    <property type="match status" value="1"/>
</dbReference>
<evidence type="ECO:0000256" key="1">
    <source>
        <dbReference type="ARBA" id="ARBA00022491"/>
    </source>
</evidence>
<gene>
    <name evidence="7" type="ORF">V3330_16135</name>
</gene>
<comment type="caution">
    <text evidence="7">The sequence shown here is derived from an EMBL/GenBank/DDBJ whole genome shotgun (WGS) entry which is preliminary data.</text>
</comment>
<name>A0AAW9RHA1_9GAMM</name>
<evidence type="ECO:0000313" key="7">
    <source>
        <dbReference type="EMBL" id="MEJ8569161.1"/>
    </source>
</evidence>
<dbReference type="InterPro" id="IPR039538">
    <property type="entry name" value="BetI_C"/>
</dbReference>
<feature type="domain" description="HTH tetR-type" evidence="6">
    <location>
        <begin position="18"/>
        <end position="78"/>
    </location>
</feature>
<dbReference type="PROSITE" id="PS01081">
    <property type="entry name" value="HTH_TETR_1"/>
    <property type="match status" value="1"/>
</dbReference>
<organism evidence="7 8">
    <name type="scientific">Elongatibacter sediminis</name>
    <dbReference type="NCBI Taxonomy" id="3119006"/>
    <lineage>
        <taxon>Bacteria</taxon>
        <taxon>Pseudomonadati</taxon>
        <taxon>Pseudomonadota</taxon>
        <taxon>Gammaproteobacteria</taxon>
        <taxon>Chromatiales</taxon>
        <taxon>Wenzhouxiangellaceae</taxon>
        <taxon>Elongatibacter</taxon>
    </lineage>
</organism>
<proteinExistence type="predicted"/>
<evidence type="ECO:0000256" key="4">
    <source>
        <dbReference type="ARBA" id="ARBA00023163"/>
    </source>
</evidence>
<evidence type="ECO:0000256" key="5">
    <source>
        <dbReference type="PROSITE-ProRule" id="PRU00335"/>
    </source>
</evidence>
<keyword evidence="1" id="KW-0678">Repressor</keyword>
<dbReference type="SUPFAM" id="SSF46689">
    <property type="entry name" value="Homeodomain-like"/>
    <property type="match status" value="1"/>
</dbReference>
<feature type="DNA-binding region" description="H-T-H motif" evidence="5">
    <location>
        <begin position="41"/>
        <end position="60"/>
    </location>
</feature>
<dbReference type="InterPro" id="IPR009057">
    <property type="entry name" value="Homeodomain-like_sf"/>
</dbReference>
<dbReference type="InterPro" id="IPR050109">
    <property type="entry name" value="HTH-type_TetR-like_transc_reg"/>
</dbReference>
<dbReference type="InterPro" id="IPR001647">
    <property type="entry name" value="HTH_TetR"/>
</dbReference>
<dbReference type="EMBL" id="JAZHOG010000011">
    <property type="protein sequence ID" value="MEJ8569161.1"/>
    <property type="molecule type" value="Genomic_DNA"/>
</dbReference>
<sequence>MSRAAVRNPGGQRTASKETRRLQLIQATIRSIAKNGLSDTTVATVAAEAKLSQGIVNLHFQSKERLLVETLRFVADEYRDAWEKALEEAGPSPAEQLEALINVDFEPTVFAPNKVAVWFAFWSETKSRPTYRKLCAERDRRYDRKLNEIVTALIRDGHYDHLDPDCVTEGLSAVGAGLWLDLLVSPRAISRDKARQIGRTLLVQMFPDHFKP</sequence>
<keyword evidence="3 5" id="KW-0238">DNA-binding</keyword>
<evidence type="ECO:0000256" key="3">
    <source>
        <dbReference type="ARBA" id="ARBA00023125"/>
    </source>
</evidence>
<evidence type="ECO:0000259" key="6">
    <source>
        <dbReference type="PROSITE" id="PS50977"/>
    </source>
</evidence>